<protein>
    <recommendedName>
        <fullName evidence="8">Na+-dependent transporter</fullName>
    </recommendedName>
</protein>
<keyword evidence="3 5" id="KW-1133">Transmembrane helix</keyword>
<evidence type="ECO:0000313" key="7">
    <source>
        <dbReference type="Proteomes" id="UP000052052"/>
    </source>
</evidence>
<evidence type="ECO:0000313" key="6">
    <source>
        <dbReference type="EMBL" id="KRG71559.1"/>
    </source>
</evidence>
<comment type="subcellular location">
    <subcellularLocation>
        <location evidence="1">Membrane</location>
        <topology evidence="1">Multi-pass membrane protein</topology>
    </subcellularLocation>
</comment>
<dbReference type="Pfam" id="PF01758">
    <property type="entry name" value="SBF"/>
    <property type="match status" value="1"/>
</dbReference>
<feature type="transmembrane region" description="Helical" evidence="5">
    <location>
        <begin position="131"/>
        <end position="154"/>
    </location>
</feature>
<name>A0A0R0CZK0_9GAMM</name>
<dbReference type="Proteomes" id="UP000052052">
    <property type="component" value="Unassembled WGS sequence"/>
</dbReference>
<evidence type="ECO:0000256" key="2">
    <source>
        <dbReference type="ARBA" id="ARBA00022692"/>
    </source>
</evidence>
<feature type="transmembrane region" description="Helical" evidence="5">
    <location>
        <begin position="38"/>
        <end position="61"/>
    </location>
</feature>
<evidence type="ECO:0000256" key="5">
    <source>
        <dbReference type="SAM" id="Phobius"/>
    </source>
</evidence>
<comment type="caution">
    <text evidence="6">The sequence shown here is derived from an EMBL/GenBank/DDBJ whole genome shotgun (WGS) entry which is preliminary data.</text>
</comment>
<accession>A0A0R0CZK0</accession>
<feature type="transmembrane region" description="Helical" evidence="5">
    <location>
        <begin position="67"/>
        <end position="83"/>
    </location>
</feature>
<keyword evidence="7" id="KW-1185">Reference proteome</keyword>
<reference evidence="6 7" key="1">
    <citation type="submission" date="2015-05" db="EMBL/GenBank/DDBJ databases">
        <title>Genome sequencing and analysis of members of genus Stenotrophomonas.</title>
        <authorList>
            <person name="Patil P.P."/>
            <person name="Midha S."/>
            <person name="Patil P.B."/>
        </authorList>
    </citation>
    <scope>NUCLEOTIDE SEQUENCE [LARGE SCALE GENOMIC DNA]</scope>
    <source>
        <strain evidence="6 7">DSM 21858</strain>
    </source>
</reference>
<feature type="transmembrane region" description="Helical" evidence="5">
    <location>
        <begin position="95"/>
        <end position="119"/>
    </location>
</feature>
<dbReference type="InterPro" id="IPR038770">
    <property type="entry name" value="Na+/solute_symporter_sf"/>
</dbReference>
<organism evidence="6 7">
    <name type="scientific">Pseudoxanthomonas dokdonensis</name>
    <dbReference type="NCBI Taxonomy" id="344882"/>
    <lineage>
        <taxon>Bacteria</taxon>
        <taxon>Pseudomonadati</taxon>
        <taxon>Pseudomonadota</taxon>
        <taxon>Gammaproteobacteria</taxon>
        <taxon>Lysobacterales</taxon>
        <taxon>Lysobacteraceae</taxon>
        <taxon>Pseudoxanthomonas</taxon>
    </lineage>
</organism>
<evidence type="ECO:0000256" key="4">
    <source>
        <dbReference type="ARBA" id="ARBA00023136"/>
    </source>
</evidence>
<evidence type="ECO:0000256" key="3">
    <source>
        <dbReference type="ARBA" id="ARBA00022989"/>
    </source>
</evidence>
<feature type="transmembrane region" description="Helical" evidence="5">
    <location>
        <begin position="192"/>
        <end position="213"/>
    </location>
</feature>
<sequence>MTMVLLLLLKVSIAALIFSIGMGSTFSDVSWLWRRPGLLLRSLLGMYVLVPVVAFVLVWLLPLEPTVKAALLILAVSAGAPLLPKKLGPVHSDQYVFSLVVTSSLLAIIWVPVWIHWLARHFGVPLDVPASAIAITIAHSFLLPLVAGMLVRAIWPTLAIALSDKLIALGGLVLMLDGVLLLILHWRVLQQVGAAGFGALLLMLLLALLIGHLLGGPGAGERTSLAVACATRHIGVAILVATSFPGTQTTVLVAAYVVASSLVSVPYLQLRKKAAVAEAPPG</sequence>
<evidence type="ECO:0008006" key="8">
    <source>
        <dbReference type="Google" id="ProtNLM"/>
    </source>
</evidence>
<evidence type="ECO:0000256" key="1">
    <source>
        <dbReference type="ARBA" id="ARBA00004141"/>
    </source>
</evidence>
<dbReference type="InterPro" id="IPR002657">
    <property type="entry name" value="BilAc:Na_symport/Acr3"/>
</dbReference>
<dbReference type="InterPro" id="IPR004710">
    <property type="entry name" value="Bilac:Na_transpt"/>
</dbReference>
<dbReference type="Gene3D" id="1.20.1530.20">
    <property type="match status" value="1"/>
</dbReference>
<proteinExistence type="predicted"/>
<feature type="transmembrane region" description="Helical" evidence="5">
    <location>
        <begin position="166"/>
        <end position="186"/>
    </location>
</feature>
<keyword evidence="4 5" id="KW-0472">Membrane</keyword>
<dbReference type="EMBL" id="LDJL01000002">
    <property type="protein sequence ID" value="KRG71559.1"/>
    <property type="molecule type" value="Genomic_DNA"/>
</dbReference>
<keyword evidence="2 5" id="KW-0812">Transmembrane</keyword>
<dbReference type="PANTHER" id="PTHR10361:SF28">
    <property type="entry name" value="P3 PROTEIN-RELATED"/>
    <property type="match status" value="1"/>
</dbReference>
<dbReference type="PANTHER" id="PTHR10361">
    <property type="entry name" value="SODIUM-BILE ACID COTRANSPORTER"/>
    <property type="match status" value="1"/>
</dbReference>
<dbReference type="PATRIC" id="fig|344882.3.peg.1596"/>
<dbReference type="STRING" id="344882.ABB29_01970"/>
<gene>
    <name evidence="6" type="ORF">ABB29_01970</name>
</gene>
<feature type="transmembrane region" description="Helical" evidence="5">
    <location>
        <begin position="6"/>
        <end position="26"/>
    </location>
</feature>
<dbReference type="AlphaFoldDB" id="A0A0R0CZK0"/>
<dbReference type="GO" id="GO:0016020">
    <property type="term" value="C:membrane"/>
    <property type="evidence" value="ECO:0007669"/>
    <property type="project" value="UniProtKB-SubCell"/>
</dbReference>